<evidence type="ECO:0008006" key="3">
    <source>
        <dbReference type="Google" id="ProtNLM"/>
    </source>
</evidence>
<evidence type="ECO:0000313" key="2">
    <source>
        <dbReference type="Proteomes" id="UP000650616"/>
    </source>
</evidence>
<reference evidence="1 2" key="1">
    <citation type="submission" date="2015-08" db="EMBL/GenBank/DDBJ databases">
        <title>Comparative genomics of the Campylobacter concisus group.</title>
        <authorList>
            <person name="Yee E."/>
            <person name="Chapman M.H."/>
            <person name="Huynh S."/>
            <person name="Bono J.L."/>
            <person name="On S.L."/>
            <person name="St Leger J."/>
            <person name="Foster G."/>
            <person name="Parker C.T."/>
            <person name="Miller W.G."/>
        </authorList>
    </citation>
    <scope>NUCLEOTIDE SEQUENCE [LARGE SCALE GENOMIC DNA]</scope>
    <source>
        <strain evidence="1 2">RM9337</strain>
    </source>
</reference>
<dbReference type="EMBL" id="LIWG01000020">
    <property type="protein sequence ID" value="MBE3608871.1"/>
    <property type="molecule type" value="Genomic_DNA"/>
</dbReference>
<sequence length="406" mass="47288">MSAKILIFLLFSCVAWGGNLVQIINLAQSAKLEEYVKFNQINQEDTKNKLLNIDINARYKLSKDLSKDVVLRSGGITARIEYLLFDGGEREAANKILLYKNANNFYKNDEFLNLISFQVGKIYFNAIAIAELINIEQERLELLKELSIDASFWLEFNDIGFDEFVALGLNLKNSQETLEELLFRQNELLSRISLLSDASINFEHGSSVIMPKFDNKTSLLKLNAIKQEKIIKKEEEKQEKSRFAPKVYLKDFQHLSADDLKIGNKSGSEAFDKYLDANKPMIEFKWDIPNELSLSRQRQEKRVALLSANEEEDGIILKLKAIKKRINKLDAMVKIDTIKQLDIQKNLKTITQRYAEGKMEYREFFYLFGKNFDDRINFILNYDEMQMLCLEYYYEAGDEILKRIFD</sequence>
<name>A0AAW3ZX55_9BACT</name>
<proteinExistence type="predicted"/>
<gene>
    <name evidence="1" type="ORF">CCAL9337_09125</name>
</gene>
<dbReference type="Proteomes" id="UP000650616">
    <property type="component" value="Unassembled WGS sequence"/>
</dbReference>
<dbReference type="Gene3D" id="1.20.1600.10">
    <property type="entry name" value="Outer membrane efflux proteins (OEP)"/>
    <property type="match status" value="1"/>
</dbReference>
<dbReference type="AlphaFoldDB" id="A0AAW3ZX55"/>
<protein>
    <recommendedName>
        <fullName evidence="3">TolC family protein</fullName>
    </recommendedName>
</protein>
<dbReference type="RefSeq" id="WP_170017260.1">
    <property type="nucleotide sequence ID" value="NZ_CP012545.1"/>
</dbReference>
<accession>A0AAW3ZX55</accession>
<evidence type="ECO:0000313" key="1">
    <source>
        <dbReference type="EMBL" id="MBE3608871.1"/>
    </source>
</evidence>
<keyword evidence="2" id="KW-1185">Reference proteome</keyword>
<dbReference type="SUPFAM" id="SSF56954">
    <property type="entry name" value="Outer membrane efflux proteins (OEP)"/>
    <property type="match status" value="1"/>
</dbReference>
<comment type="caution">
    <text evidence="1">The sequence shown here is derived from an EMBL/GenBank/DDBJ whole genome shotgun (WGS) entry which is preliminary data.</text>
</comment>
<organism evidence="1 2">
    <name type="scientific">Campylobacter californiensis</name>
    <dbReference type="NCBI Taxonomy" id="1032243"/>
    <lineage>
        <taxon>Bacteria</taxon>
        <taxon>Pseudomonadati</taxon>
        <taxon>Campylobacterota</taxon>
        <taxon>Epsilonproteobacteria</taxon>
        <taxon>Campylobacterales</taxon>
        <taxon>Campylobacteraceae</taxon>
        <taxon>Campylobacter</taxon>
    </lineage>
</organism>